<protein>
    <submittedName>
        <fullName evidence="2">Uncharacterized protein</fullName>
    </submittedName>
</protein>
<feature type="compositionally biased region" description="Low complexity" evidence="1">
    <location>
        <begin position="73"/>
        <end position="103"/>
    </location>
</feature>
<feature type="region of interest" description="Disordered" evidence="1">
    <location>
        <begin position="1"/>
        <end position="103"/>
    </location>
</feature>
<comment type="caution">
    <text evidence="2">The sequence shown here is derived from an EMBL/GenBank/DDBJ whole genome shotgun (WGS) entry which is preliminary data.</text>
</comment>
<feature type="non-terminal residue" evidence="2">
    <location>
        <position position="103"/>
    </location>
</feature>
<proteinExistence type="predicted"/>
<sequence length="103" mass="9809">MLVGGNAPLSLTSPRGAGRGPCVAPLLSGCDDGGVNREDGSGAEASGSEPQLHHHRLQQVNDIGGGIPPPAVATTGATSLASSSTSAPSSSSLGANTGSSAFG</sequence>
<accession>A0AAN8XI87</accession>
<name>A0AAN8XI87_HALRR</name>
<dbReference type="AlphaFoldDB" id="A0AAN8XI87"/>
<gene>
    <name evidence="2" type="ORF">SK128_004033</name>
</gene>
<evidence type="ECO:0000256" key="1">
    <source>
        <dbReference type="SAM" id="MobiDB-lite"/>
    </source>
</evidence>
<dbReference type="EMBL" id="JAXCGZ010003529">
    <property type="protein sequence ID" value="KAK7083321.1"/>
    <property type="molecule type" value="Genomic_DNA"/>
</dbReference>
<organism evidence="2 3">
    <name type="scientific">Halocaridina rubra</name>
    <name type="common">Hawaiian red shrimp</name>
    <dbReference type="NCBI Taxonomy" id="373956"/>
    <lineage>
        <taxon>Eukaryota</taxon>
        <taxon>Metazoa</taxon>
        <taxon>Ecdysozoa</taxon>
        <taxon>Arthropoda</taxon>
        <taxon>Crustacea</taxon>
        <taxon>Multicrustacea</taxon>
        <taxon>Malacostraca</taxon>
        <taxon>Eumalacostraca</taxon>
        <taxon>Eucarida</taxon>
        <taxon>Decapoda</taxon>
        <taxon>Pleocyemata</taxon>
        <taxon>Caridea</taxon>
        <taxon>Atyoidea</taxon>
        <taxon>Atyidae</taxon>
        <taxon>Halocaridina</taxon>
    </lineage>
</organism>
<evidence type="ECO:0000313" key="2">
    <source>
        <dbReference type="EMBL" id="KAK7083321.1"/>
    </source>
</evidence>
<reference evidence="2 3" key="1">
    <citation type="submission" date="2023-11" db="EMBL/GenBank/DDBJ databases">
        <title>Halocaridina rubra genome assembly.</title>
        <authorList>
            <person name="Smith C."/>
        </authorList>
    </citation>
    <scope>NUCLEOTIDE SEQUENCE [LARGE SCALE GENOMIC DNA]</scope>
    <source>
        <strain evidence="2">EP-1</strain>
        <tissue evidence="2">Whole</tissue>
    </source>
</reference>
<evidence type="ECO:0000313" key="3">
    <source>
        <dbReference type="Proteomes" id="UP001381693"/>
    </source>
</evidence>
<keyword evidence="3" id="KW-1185">Reference proteome</keyword>
<dbReference type="Proteomes" id="UP001381693">
    <property type="component" value="Unassembled WGS sequence"/>
</dbReference>